<evidence type="ECO:0000313" key="3">
    <source>
        <dbReference type="Proteomes" id="UP000824469"/>
    </source>
</evidence>
<feature type="compositionally biased region" description="Polar residues" evidence="1">
    <location>
        <begin position="460"/>
        <end position="471"/>
    </location>
</feature>
<protein>
    <submittedName>
        <fullName evidence="2">Uncharacterized protein</fullName>
    </submittedName>
</protein>
<accession>A0AA38GCA7</accession>
<sequence length="533" mass="59803">MTSFPSWISHQQQQYFPIPTCFTNPPDQHAYSYEQQCQSQFGYGAFQEQGCAYNEDHQIQDAGLLEKIQKMEEGMVQSRAQAQMRAFGIGCEAPCPWVGPFPSHYSPQEKLDFMIATLPLLAKWIEEIEVYERSIQQPCQQVNTPSHAFSFPLSQSVSVQQCQVSNSPSAVPNVESISPSPSLPPHLDSSFLFPSKQSSPPQELTEIPPPPKKQEFLPPPPPQKNVKSIEFQPIPPFAFPIPCGKEEIEKISHQGQQEEEPNRKEMTDSLKVWATKFGMTKIPLMVKPTEEARVGEQMVVRTDFVVVEEEDLAAPTCPLEQQIEEFDLTNFMLEEEFNQEQDCLQTLEEGEAAPNPKEEEHNLAVEEKNADPRALSTKQVTEEPSVLLSTSSLSSSITEKEFDLSNSILESEGNHGGQVADQEDTMEEVEHEQQDSNEAIYLSDLEDCFDGEEPVEFSPFSLSSSTFQTQEPAAMKESFHLQQPASYSSPLESKLEDSNLPCSSLEEEKGQKDSTISSTPSIQGLQEELHSWS</sequence>
<feature type="compositionally biased region" description="Polar residues" evidence="1">
    <location>
        <begin position="480"/>
        <end position="491"/>
    </location>
</feature>
<feature type="compositionally biased region" description="Basic and acidic residues" evidence="1">
    <location>
        <begin position="356"/>
        <end position="371"/>
    </location>
</feature>
<feature type="compositionally biased region" description="Pro residues" evidence="1">
    <location>
        <begin position="207"/>
        <end position="223"/>
    </location>
</feature>
<dbReference type="AlphaFoldDB" id="A0AA38GCA7"/>
<feature type="compositionally biased region" description="Acidic residues" evidence="1">
    <location>
        <begin position="421"/>
        <end position="430"/>
    </location>
</feature>
<feature type="compositionally biased region" description="Low complexity" evidence="1">
    <location>
        <begin position="188"/>
        <end position="206"/>
    </location>
</feature>
<feature type="region of interest" description="Disordered" evidence="1">
    <location>
        <begin position="451"/>
        <end position="533"/>
    </location>
</feature>
<evidence type="ECO:0000256" key="1">
    <source>
        <dbReference type="SAM" id="MobiDB-lite"/>
    </source>
</evidence>
<reference evidence="2 3" key="1">
    <citation type="journal article" date="2021" name="Nat. Plants">
        <title>The Taxus genome provides insights into paclitaxel biosynthesis.</title>
        <authorList>
            <person name="Xiong X."/>
            <person name="Gou J."/>
            <person name="Liao Q."/>
            <person name="Li Y."/>
            <person name="Zhou Q."/>
            <person name="Bi G."/>
            <person name="Li C."/>
            <person name="Du R."/>
            <person name="Wang X."/>
            <person name="Sun T."/>
            <person name="Guo L."/>
            <person name="Liang H."/>
            <person name="Lu P."/>
            <person name="Wu Y."/>
            <person name="Zhang Z."/>
            <person name="Ro D.K."/>
            <person name="Shang Y."/>
            <person name="Huang S."/>
            <person name="Yan J."/>
        </authorList>
    </citation>
    <scope>NUCLEOTIDE SEQUENCE [LARGE SCALE GENOMIC DNA]</scope>
    <source>
        <strain evidence="2">Ta-2019</strain>
    </source>
</reference>
<name>A0AA38GCA7_TAXCH</name>
<keyword evidence="3" id="KW-1185">Reference proteome</keyword>
<gene>
    <name evidence="2" type="ORF">KI387_020484</name>
</gene>
<feature type="compositionally biased region" description="Polar residues" evidence="1">
    <location>
        <begin position="513"/>
        <end position="524"/>
    </location>
</feature>
<comment type="caution">
    <text evidence="2">The sequence shown here is derived from an EMBL/GenBank/DDBJ whole genome shotgun (WGS) entry which is preliminary data.</text>
</comment>
<feature type="compositionally biased region" description="Low complexity" evidence="1">
    <location>
        <begin position="385"/>
        <end position="396"/>
    </location>
</feature>
<evidence type="ECO:0000313" key="2">
    <source>
        <dbReference type="EMBL" id="KAH9318715.1"/>
    </source>
</evidence>
<dbReference type="EMBL" id="JAHRHJ020000004">
    <property type="protein sequence ID" value="KAH9318715.1"/>
    <property type="molecule type" value="Genomic_DNA"/>
</dbReference>
<proteinExistence type="predicted"/>
<organism evidence="2 3">
    <name type="scientific">Taxus chinensis</name>
    <name type="common">Chinese yew</name>
    <name type="synonym">Taxus wallichiana var. chinensis</name>
    <dbReference type="NCBI Taxonomy" id="29808"/>
    <lineage>
        <taxon>Eukaryota</taxon>
        <taxon>Viridiplantae</taxon>
        <taxon>Streptophyta</taxon>
        <taxon>Embryophyta</taxon>
        <taxon>Tracheophyta</taxon>
        <taxon>Spermatophyta</taxon>
        <taxon>Pinopsida</taxon>
        <taxon>Pinidae</taxon>
        <taxon>Conifers II</taxon>
        <taxon>Cupressales</taxon>
        <taxon>Taxaceae</taxon>
        <taxon>Taxus</taxon>
    </lineage>
</organism>
<dbReference type="Proteomes" id="UP000824469">
    <property type="component" value="Unassembled WGS sequence"/>
</dbReference>
<feature type="region of interest" description="Disordered" evidence="1">
    <location>
        <begin position="188"/>
        <end position="228"/>
    </location>
</feature>
<feature type="region of interest" description="Disordered" evidence="1">
    <location>
        <begin position="351"/>
        <end position="439"/>
    </location>
</feature>